<sequence length="58" mass="6433">MVPMADTVVLHSGNQVDSSLVIGGEGGDGRYREPPLNTLLWRQTVQLRMVTLKIIIQK</sequence>
<dbReference type="EMBL" id="AP019537">
    <property type="protein sequence ID" value="BBJ04627.1"/>
    <property type="molecule type" value="Genomic_DNA"/>
</dbReference>
<dbReference type="AlphaFoldDB" id="A0A455WCD6"/>
<organism evidence="1">
    <name type="scientific">Marinobacter nauticus</name>
    <name type="common">Marinobacter hydrocarbonoclasticus</name>
    <name type="synonym">Marinobacter aquaeolei</name>
    <dbReference type="NCBI Taxonomy" id="2743"/>
    <lineage>
        <taxon>Bacteria</taxon>
        <taxon>Pseudomonadati</taxon>
        <taxon>Pseudomonadota</taxon>
        <taxon>Gammaproteobacteria</taxon>
        <taxon>Pseudomonadales</taxon>
        <taxon>Marinobacteraceae</taxon>
        <taxon>Marinobacter</taxon>
    </lineage>
</organism>
<protein>
    <submittedName>
        <fullName evidence="1">Uncharacterized protein</fullName>
    </submittedName>
</protein>
<evidence type="ECO:0000313" key="1">
    <source>
        <dbReference type="EMBL" id="BBJ04627.1"/>
    </source>
</evidence>
<gene>
    <name evidence="1" type="ORF">YBY_24760</name>
</gene>
<reference evidence="1" key="1">
    <citation type="submission" date="2019-03" db="EMBL/GenBank/DDBJ databases">
        <title>Whole genome analysis of nitrate-reducing bacteria Marinobacter hydrocarbonoclasticus YB03.</title>
        <authorList>
            <person name="Azam A.H."/>
            <person name="Yuk S.R."/>
            <person name="Kamarisima K."/>
            <person name="Miyanaga K."/>
            <person name="Tanji Y."/>
        </authorList>
    </citation>
    <scope>NUCLEOTIDE SEQUENCE</scope>
    <source>
        <strain evidence="1">YB03</strain>
    </source>
</reference>
<name>A0A455WCD6_MARNT</name>
<proteinExistence type="predicted"/>
<accession>A0A455WCD6</accession>